<dbReference type="GO" id="GO:0042597">
    <property type="term" value="C:periplasmic space"/>
    <property type="evidence" value="ECO:0007669"/>
    <property type="project" value="InterPro"/>
</dbReference>
<dbReference type="Gene3D" id="1.25.20.10">
    <property type="entry name" value="Bacterial muramidases"/>
    <property type="match status" value="1"/>
</dbReference>
<comment type="caution">
    <text evidence="3">The sequence shown here is derived from an EMBL/GenBank/DDBJ whole genome shotgun (WGS) entry which is preliminary data.</text>
</comment>
<dbReference type="GO" id="GO:0004553">
    <property type="term" value="F:hydrolase activity, hydrolyzing O-glycosyl compounds"/>
    <property type="evidence" value="ECO:0007669"/>
    <property type="project" value="InterPro"/>
</dbReference>
<evidence type="ECO:0000313" key="4">
    <source>
        <dbReference type="Proteomes" id="UP000190896"/>
    </source>
</evidence>
<keyword evidence="1" id="KW-0732">Signal</keyword>
<sequence>MKQLARKDIDAALKTWRQLQPDADKALQDQARRVLVLQMTRQDHKDVIDWMDSVIPAESDKYYIEKRLRTALSLQRWDMLLKWLDSAPRDFQEKENWRYWRAHATEAMGKPREAETQFKALAAERSYHGFLSADRVGLDYHLGNTPLVLPRNEILSLTQQPGLKRAKELLALDHLLDARREWHWATRNMDQVIWIRQNFRLRQNSPSPGSGTTRLSSPWPVPATGMTWSYVFHCNIGNRSARTLSNRT</sequence>
<evidence type="ECO:0000256" key="1">
    <source>
        <dbReference type="ARBA" id="ARBA00022729"/>
    </source>
</evidence>
<gene>
    <name evidence="3" type="ORF">BOW51_03510</name>
</gene>
<name>A0A1T2KWI0_9GAMM</name>
<organism evidence="3 4">
    <name type="scientific">Solemya velesiana gill symbiont</name>
    <dbReference type="NCBI Taxonomy" id="1918948"/>
    <lineage>
        <taxon>Bacteria</taxon>
        <taxon>Pseudomonadati</taxon>
        <taxon>Pseudomonadota</taxon>
        <taxon>Gammaproteobacteria</taxon>
        <taxon>sulfur-oxidizing symbionts</taxon>
    </lineage>
</organism>
<reference evidence="3 4" key="1">
    <citation type="submission" date="2016-11" db="EMBL/GenBank/DDBJ databases">
        <title>Mixed transmission modes and dynamic genome evolution in an obligate animal-bacterial symbiosis.</title>
        <authorList>
            <person name="Russell S.L."/>
            <person name="Corbett-Detig R.B."/>
            <person name="Cavanaugh C.M."/>
        </authorList>
    </citation>
    <scope>NUCLEOTIDE SEQUENCE [LARGE SCALE GENOMIC DNA]</scope>
    <source>
        <strain evidence="3">Se-Cadez</strain>
    </source>
</reference>
<evidence type="ECO:0000259" key="2">
    <source>
        <dbReference type="Pfam" id="PF14718"/>
    </source>
</evidence>
<evidence type="ECO:0000313" key="3">
    <source>
        <dbReference type="EMBL" id="OOZ37195.1"/>
    </source>
</evidence>
<dbReference type="Gene3D" id="1.10.1240.20">
    <property type="entry name" value="Lytic transglycosylase, superhelical linker domain"/>
    <property type="match status" value="1"/>
</dbReference>
<dbReference type="InterPro" id="IPR037061">
    <property type="entry name" value="Lytic_TGlycoase_superhlx_L_sf"/>
</dbReference>
<dbReference type="InterPro" id="IPR012289">
    <property type="entry name" value="Lytic_TGlycosylase_superhlx_L"/>
</dbReference>
<dbReference type="Pfam" id="PF14718">
    <property type="entry name" value="SLT_L"/>
    <property type="match status" value="1"/>
</dbReference>
<dbReference type="SUPFAM" id="SSF48435">
    <property type="entry name" value="Bacterial muramidases"/>
    <property type="match status" value="1"/>
</dbReference>
<keyword evidence="4" id="KW-1185">Reference proteome</keyword>
<feature type="domain" description="Lytic transglycosylase superhelical linker" evidence="2">
    <location>
        <begin position="157"/>
        <end position="191"/>
    </location>
</feature>
<dbReference type="Proteomes" id="UP000190896">
    <property type="component" value="Unassembled WGS sequence"/>
</dbReference>
<dbReference type="OrthoDB" id="92254at2"/>
<dbReference type="InterPro" id="IPR008939">
    <property type="entry name" value="Lytic_TGlycosylase_superhlx_U"/>
</dbReference>
<dbReference type="EMBL" id="MPRJ01000015">
    <property type="protein sequence ID" value="OOZ37195.1"/>
    <property type="molecule type" value="Genomic_DNA"/>
</dbReference>
<proteinExistence type="predicted"/>
<dbReference type="AlphaFoldDB" id="A0A1T2KWI0"/>
<accession>A0A1T2KWI0</accession>
<protein>
    <recommendedName>
        <fullName evidence="2">Lytic transglycosylase superhelical linker domain-containing protein</fullName>
    </recommendedName>
</protein>